<dbReference type="InterPro" id="IPR012677">
    <property type="entry name" value="Nucleotide-bd_a/b_plait_sf"/>
</dbReference>
<comment type="subunit">
    <text evidence="7">Homodimer. Interacts with MMUT (the apoenzyme form); the interaction is GTP dependent.</text>
</comment>
<evidence type="ECO:0000313" key="10">
    <source>
        <dbReference type="Proteomes" id="UP000663868"/>
    </source>
</evidence>
<feature type="domain" description="RRM" evidence="8">
    <location>
        <begin position="723"/>
        <end position="796"/>
    </location>
</feature>
<dbReference type="GO" id="GO:0003723">
    <property type="term" value="F:RNA binding"/>
    <property type="evidence" value="ECO:0007669"/>
    <property type="project" value="InterPro"/>
</dbReference>
<protein>
    <recommendedName>
        <fullName evidence="8">RRM domain-containing protein</fullName>
    </recommendedName>
</protein>
<dbReference type="Pfam" id="PF03308">
    <property type="entry name" value="MeaB"/>
    <property type="match status" value="1"/>
</dbReference>
<reference evidence="9" key="1">
    <citation type="submission" date="2021-02" db="EMBL/GenBank/DDBJ databases">
        <authorList>
            <person name="Nowell W R."/>
        </authorList>
    </citation>
    <scope>NUCLEOTIDE SEQUENCE</scope>
</reference>
<evidence type="ECO:0000256" key="7">
    <source>
        <dbReference type="ARBA" id="ARBA00062796"/>
    </source>
</evidence>
<comment type="function">
    <text evidence="6">GTPase, binds and hydrolyzes GTP. Involved in intracellular vitamin B12 metabolism, mediates the transport of cobalamin (Cbl) into mitochondria for the final steps of adenosylcobalamin (AdoCbl) synthesis. Functions as a G-protein chaperone that assists AdoCbl cofactor delivery from MMAB to the methylmalonyl-CoA mutase (MMUT). Plays a dual role as both a protectase and a reactivase for MMUT. Protects MMUT from progressive inactivation by oxidation by decreasing the rate of the formation of the oxidized inactive cofactor hydroxocobalamin (OH2Cbl). Additionally acts a reactivase by promoting the replacement of OH2Cbl by the active cofactor AdoCbl, restoring the activity of MMUT in the presence and hydrolysis of GTP.</text>
</comment>
<dbReference type="EMBL" id="CAJOBB010000122">
    <property type="protein sequence ID" value="CAF3572342.1"/>
    <property type="molecule type" value="Genomic_DNA"/>
</dbReference>
<sequence length="867" mass="98420">MCLLASDCCKLGHTPKECLSNEKLREFVPEECRRLAYTFFECKRSMIDMRSRFRGRKVIFAQRLPNIILRRYVSSVTDLYKGLINGDRGCLAKSITLVESTHVEKQHKAKELLAQVLRRLKQRQEKQANKPISFRIGLSGSPGAGKSTFINVFGRFLLNQGHKVAVLTVDPSSSTTGGSILGDKTRMLELSREPNAYIRTSPSSCTLGGVTRTTNDAIVLCEAAGYNVILVETVGVGQSEFAVVDMVDMFCVLLPPGSGDELQGMKKGIMELVDLVIVTKADGDLMQEVRRLKSEWLSALRLMRRRSENWSPKVISVSARKNEGIDKAWSQMFAFENTMIDSGEFMNKRAQQLRKWMWNNVKDRMLDQFLADNDIQKAIQTYEDRVIRGLVTPFVAADAILNLFSKTFTMGTNYPLIDRSFNPSGALGNLLDDTLPNHNDYEQQHLQQLQQQQQQQHQQRSMLMMNGTANLPQWSMPQINFASTPLVNMCSDEKLLQFLMSKDFTARYAGDDDQYEEDRYLQERHQNIPPTSLLEQMQCLTIDNDDSRLKLAAANERRQATRHFGKVSQNMCWCAPLPVKPRAYSINPPSLSNKIFLGGIPHDLNERELATRLSQFGPVRIEWPAENNRTRRRTNHGKSGYAYAIFDKESSVHELLLACCQQPQRNSDGRCEYYLNLNSQRSASKRKSIQLIPWFTEDAQWMSSNRHDAAMCELLKDDPYKTTVFVGALHGMMTAYALARIFSKLFGEVDFAAIDTDRNKYPIGSGRVIFTSIHSYFSAMTANYVFIDCERFSKVIQLDPYLVDAQTCSGANGQSCTQLGKYFCRSLACWKYFCDKCWTKAHTGINSQQPLTEALAHKPLMRNASVS</sequence>
<dbReference type="InterPro" id="IPR000504">
    <property type="entry name" value="RRM_dom"/>
</dbReference>
<evidence type="ECO:0000313" key="9">
    <source>
        <dbReference type="EMBL" id="CAF3572342.1"/>
    </source>
</evidence>
<dbReference type="SUPFAM" id="SSF52540">
    <property type="entry name" value="P-loop containing nucleoside triphosphate hydrolases"/>
    <property type="match status" value="1"/>
</dbReference>
<dbReference type="NCBIfam" id="TIGR00750">
    <property type="entry name" value="lao"/>
    <property type="match status" value="1"/>
</dbReference>
<dbReference type="PANTHER" id="PTHR23408">
    <property type="entry name" value="METHYLMALONYL-COA MUTASE"/>
    <property type="match status" value="1"/>
</dbReference>
<dbReference type="Gene3D" id="3.40.50.300">
    <property type="entry name" value="P-loop containing nucleotide triphosphate hydrolases"/>
    <property type="match status" value="1"/>
</dbReference>
<dbReference type="SMART" id="SM00360">
    <property type="entry name" value="RRM"/>
    <property type="match status" value="2"/>
</dbReference>
<evidence type="ECO:0000256" key="5">
    <source>
        <dbReference type="ARBA" id="ARBA00048548"/>
    </source>
</evidence>
<dbReference type="Gene3D" id="1.10.287.130">
    <property type="match status" value="1"/>
</dbReference>
<keyword evidence="3" id="KW-0378">Hydrolase</keyword>
<dbReference type="Pfam" id="PF16366">
    <property type="entry name" value="CEBP_ZZ"/>
    <property type="match status" value="1"/>
</dbReference>
<gene>
    <name evidence="9" type="ORF">KXQ929_LOCUS3697</name>
</gene>
<evidence type="ECO:0000256" key="6">
    <source>
        <dbReference type="ARBA" id="ARBA00056794"/>
    </source>
</evidence>
<organism evidence="9 10">
    <name type="scientific">Adineta steineri</name>
    <dbReference type="NCBI Taxonomy" id="433720"/>
    <lineage>
        <taxon>Eukaryota</taxon>
        <taxon>Metazoa</taxon>
        <taxon>Spiralia</taxon>
        <taxon>Gnathifera</taxon>
        <taxon>Rotifera</taxon>
        <taxon>Eurotatoria</taxon>
        <taxon>Bdelloidea</taxon>
        <taxon>Adinetida</taxon>
        <taxon>Adinetidae</taxon>
        <taxon>Adineta</taxon>
    </lineage>
</organism>
<dbReference type="GO" id="GO:0005737">
    <property type="term" value="C:cytoplasm"/>
    <property type="evidence" value="ECO:0007669"/>
    <property type="project" value="TreeGrafter"/>
</dbReference>
<keyword evidence="4" id="KW-0342">GTP-binding</keyword>
<comment type="catalytic activity">
    <reaction evidence="5">
        <text>GTP + H2O = GDP + phosphate + H(+)</text>
        <dbReference type="Rhea" id="RHEA:19669"/>
        <dbReference type="ChEBI" id="CHEBI:15377"/>
        <dbReference type="ChEBI" id="CHEBI:15378"/>
        <dbReference type="ChEBI" id="CHEBI:37565"/>
        <dbReference type="ChEBI" id="CHEBI:43474"/>
        <dbReference type="ChEBI" id="CHEBI:58189"/>
    </reaction>
</comment>
<dbReference type="CDD" id="cd03114">
    <property type="entry name" value="MMAA-like"/>
    <property type="match status" value="1"/>
</dbReference>
<feature type="domain" description="RRM" evidence="8">
    <location>
        <begin position="594"/>
        <end position="678"/>
    </location>
</feature>
<dbReference type="PANTHER" id="PTHR23408:SF3">
    <property type="entry name" value="METHYLMALONIC ACIDURIA TYPE A PROTEIN, MITOCHONDRIAL"/>
    <property type="match status" value="1"/>
</dbReference>
<dbReference type="NCBIfam" id="NF006958">
    <property type="entry name" value="PRK09435.1"/>
    <property type="match status" value="1"/>
</dbReference>
<comment type="similarity">
    <text evidence="1">Belongs to the SIMIBI class G3E GTPase family. ArgK/MeaB subfamily.</text>
</comment>
<evidence type="ECO:0000256" key="3">
    <source>
        <dbReference type="ARBA" id="ARBA00022801"/>
    </source>
</evidence>
<comment type="caution">
    <text evidence="9">The sequence shown here is derived from an EMBL/GenBank/DDBJ whole genome shotgun (WGS) entry which is preliminary data.</text>
</comment>
<evidence type="ECO:0000256" key="4">
    <source>
        <dbReference type="ARBA" id="ARBA00023134"/>
    </source>
</evidence>
<dbReference type="InterPro" id="IPR035979">
    <property type="entry name" value="RBD_domain_sf"/>
</dbReference>
<dbReference type="Pfam" id="PF10203">
    <property type="entry name" value="Pet191_N"/>
    <property type="match status" value="1"/>
</dbReference>
<dbReference type="Gene3D" id="1.20.5.170">
    <property type="match status" value="1"/>
</dbReference>
<dbReference type="GO" id="GO:0005525">
    <property type="term" value="F:GTP binding"/>
    <property type="evidence" value="ECO:0007669"/>
    <property type="project" value="UniProtKB-KW"/>
</dbReference>
<dbReference type="InterPro" id="IPR032296">
    <property type="entry name" value="CEBP_ZZ"/>
</dbReference>
<dbReference type="Gene3D" id="4.10.640.40">
    <property type="entry name" value="Cytoplasmic polyadenylation element-binding protein, ZZ domain"/>
    <property type="match status" value="1"/>
</dbReference>
<dbReference type="Pfam" id="PF16367">
    <property type="entry name" value="RRM_7"/>
    <property type="match status" value="1"/>
</dbReference>
<evidence type="ECO:0000256" key="2">
    <source>
        <dbReference type="ARBA" id="ARBA00022741"/>
    </source>
</evidence>
<name>A0A818LMR5_9BILA</name>
<dbReference type="InterPro" id="IPR038446">
    <property type="entry name" value="CEBP_ZZ_sf"/>
</dbReference>
<dbReference type="FunFam" id="3.40.50.300:FF:000647">
    <property type="entry name" value="Methylmalonic aciduria type A homolog, mitochondrial"/>
    <property type="match status" value="1"/>
</dbReference>
<proteinExistence type="inferred from homology"/>
<dbReference type="AlphaFoldDB" id="A0A818LMR5"/>
<dbReference type="InterPro" id="IPR027417">
    <property type="entry name" value="P-loop_NTPase"/>
</dbReference>
<evidence type="ECO:0000259" key="8">
    <source>
        <dbReference type="SMART" id="SM00360"/>
    </source>
</evidence>
<dbReference type="GO" id="GO:0003924">
    <property type="term" value="F:GTPase activity"/>
    <property type="evidence" value="ECO:0007669"/>
    <property type="project" value="InterPro"/>
</dbReference>
<dbReference type="Proteomes" id="UP000663868">
    <property type="component" value="Unassembled WGS sequence"/>
</dbReference>
<dbReference type="InterPro" id="IPR005129">
    <property type="entry name" value="GTPase_ArgK"/>
</dbReference>
<dbReference type="Gene3D" id="3.30.70.330">
    <property type="match status" value="2"/>
</dbReference>
<keyword evidence="2" id="KW-0547">Nucleotide-binding</keyword>
<dbReference type="InterPro" id="IPR018793">
    <property type="entry name" value="Cyt_c_oxidase_assmbl_Pet191"/>
</dbReference>
<dbReference type="SUPFAM" id="SSF54928">
    <property type="entry name" value="RNA-binding domain, RBD"/>
    <property type="match status" value="1"/>
</dbReference>
<evidence type="ECO:0000256" key="1">
    <source>
        <dbReference type="ARBA" id="ARBA00009625"/>
    </source>
</evidence>
<accession>A0A818LMR5</accession>